<evidence type="ECO:0000313" key="1">
    <source>
        <dbReference type="EMBL" id="CAA0413835.1"/>
    </source>
</evidence>
<protein>
    <submittedName>
        <fullName evidence="1">Uncharacterized protein</fullName>
    </submittedName>
</protein>
<organism evidence="1 4">
    <name type="scientific">Arabidopsis thaliana</name>
    <name type="common">Mouse-ear cress</name>
    <dbReference type="NCBI Taxonomy" id="3702"/>
    <lineage>
        <taxon>Eukaryota</taxon>
        <taxon>Viridiplantae</taxon>
        <taxon>Streptophyta</taxon>
        <taxon>Embryophyta</taxon>
        <taxon>Tracheophyta</taxon>
        <taxon>Spermatophyta</taxon>
        <taxon>Magnoliopsida</taxon>
        <taxon>eudicotyledons</taxon>
        <taxon>Gunneridae</taxon>
        <taxon>Pentapetalae</taxon>
        <taxon>rosids</taxon>
        <taxon>malvids</taxon>
        <taxon>Brassicales</taxon>
        <taxon>Brassicaceae</taxon>
        <taxon>Camelineae</taxon>
        <taxon>Arabidopsis</taxon>
    </lineage>
</organism>
<name>A0A5S9YJW9_ARATH</name>
<reference evidence="1 4" key="1">
    <citation type="submission" date="2019-12" db="EMBL/GenBank/DDBJ databases">
        <authorList>
            <person name="Jiao W.-B."/>
            <person name="Schneeberger K."/>
        </authorList>
    </citation>
    <scope>NUCLEOTIDE SEQUENCE [LARGE SCALE GENOMIC DNA]</scope>
    <source>
        <strain evidence="3">cv. An-1</strain>
        <strain evidence="4">cv. C24</strain>
    </source>
</reference>
<dbReference type="OrthoDB" id="1751483at2759"/>
<dbReference type="Proteomes" id="UP000426265">
    <property type="component" value="Unassembled WGS sequence"/>
</dbReference>
<dbReference type="AlphaFoldDB" id="A0A5S9YJW9"/>
<gene>
    <name evidence="2" type="ORF">AN1_LOCUS27132</name>
    <name evidence="1" type="ORF">C24_LOCUS26943</name>
</gene>
<dbReference type="EMBL" id="CACSHJ010000097">
    <property type="protein sequence ID" value="CAA0413835.1"/>
    <property type="molecule type" value="Genomic_DNA"/>
</dbReference>
<accession>A0A5S9YJW9</accession>
<proteinExistence type="predicted"/>
<sequence>MDLLVKRGFLDRKKVSTFSIFEDCIYGRAKRVSFDLAQHDTKEEKLDYVHSDLWGAPTVPLSFWTERVPEGRMTAKQLLVPKEDELGGSVLHKPAPNKTLDLLDSRVCSRASRKEYAAHLRSEAAKQVKRTGEQMTRSYIIPLLFQEQRHALRSGRLEERVSTWVCGCQLGSESLWSDDVVPDNRERDKVDVEGKDVEKEDRAMCETLKRILFWKMRTQHRATKSYREAKDRHRNQLSFRQT</sequence>
<dbReference type="ExpressionAtlas" id="A0A5S9YJW9">
    <property type="expression patterns" value="baseline"/>
</dbReference>
<dbReference type="EMBL" id="CACRSJ010000111">
    <property type="protein sequence ID" value="VYS71758.1"/>
    <property type="molecule type" value="Genomic_DNA"/>
</dbReference>
<evidence type="ECO:0000313" key="2">
    <source>
        <dbReference type="EMBL" id="VYS71758.1"/>
    </source>
</evidence>
<accession>A0A654GF25</accession>
<evidence type="ECO:0000313" key="4">
    <source>
        <dbReference type="Proteomes" id="UP000434276"/>
    </source>
</evidence>
<evidence type="ECO:0000313" key="3">
    <source>
        <dbReference type="Proteomes" id="UP000426265"/>
    </source>
</evidence>
<dbReference type="Proteomes" id="UP000434276">
    <property type="component" value="Unassembled WGS sequence"/>
</dbReference>